<sequence length="313" mass="34616">MTPRLELCGWQIESSLPLPELFLAKGPLRPKPDFVICLGGIPSTLPDLIYKGTLLQLSRDGSCRLTIPDVATYMIDAQGSQITIASDLPPESPAIRAFLFGTIFALLCQRRQVVPLHAACIRFPRPDGDVAIAITARSGTGKSTLASAFAKRGFQLLADDLTALSHSSDGVWALPTVPRLKLWRDTMDAFKFPPDSFERVRIEMQKYLVPLTESFARSPCRLTAVYHYSRVEDERHAILQPVKGLEAIANFSQSLYQNAILARATQNPSGYLGQVTRMAGAIPSHWKLTHASGLERLDKLIDRIAHQQEKIEA</sequence>
<name>A0ABW5DXK7_9PROT</name>
<keyword evidence="2" id="KW-1185">Reference proteome</keyword>
<dbReference type="SUPFAM" id="SSF53795">
    <property type="entry name" value="PEP carboxykinase-like"/>
    <property type="match status" value="1"/>
</dbReference>
<evidence type="ECO:0008006" key="3">
    <source>
        <dbReference type="Google" id="ProtNLM"/>
    </source>
</evidence>
<organism evidence="1 2">
    <name type="scientific">Lacibacterium aquatile</name>
    <dbReference type="NCBI Taxonomy" id="1168082"/>
    <lineage>
        <taxon>Bacteria</taxon>
        <taxon>Pseudomonadati</taxon>
        <taxon>Pseudomonadota</taxon>
        <taxon>Alphaproteobacteria</taxon>
        <taxon>Rhodospirillales</taxon>
        <taxon>Rhodospirillaceae</taxon>
    </lineage>
</organism>
<evidence type="ECO:0000313" key="1">
    <source>
        <dbReference type="EMBL" id="MFD2264706.1"/>
    </source>
</evidence>
<dbReference type="Proteomes" id="UP001597295">
    <property type="component" value="Unassembled WGS sequence"/>
</dbReference>
<evidence type="ECO:0000313" key="2">
    <source>
        <dbReference type="Proteomes" id="UP001597295"/>
    </source>
</evidence>
<accession>A0ABW5DXK7</accession>
<protein>
    <recommendedName>
        <fullName evidence="3">Serine kinase</fullName>
    </recommendedName>
</protein>
<dbReference type="Gene3D" id="3.40.50.300">
    <property type="entry name" value="P-loop containing nucleotide triphosphate hydrolases"/>
    <property type="match status" value="1"/>
</dbReference>
<comment type="caution">
    <text evidence="1">The sequence shown here is derived from an EMBL/GenBank/DDBJ whole genome shotgun (WGS) entry which is preliminary data.</text>
</comment>
<dbReference type="RefSeq" id="WP_379877820.1">
    <property type="nucleotide sequence ID" value="NZ_JBHUIP010000014.1"/>
</dbReference>
<dbReference type="InterPro" id="IPR027417">
    <property type="entry name" value="P-loop_NTPase"/>
</dbReference>
<reference evidence="2" key="1">
    <citation type="journal article" date="2019" name="Int. J. Syst. Evol. Microbiol.">
        <title>The Global Catalogue of Microorganisms (GCM) 10K type strain sequencing project: providing services to taxonomists for standard genome sequencing and annotation.</title>
        <authorList>
            <consortium name="The Broad Institute Genomics Platform"/>
            <consortium name="The Broad Institute Genome Sequencing Center for Infectious Disease"/>
            <person name="Wu L."/>
            <person name="Ma J."/>
        </authorList>
    </citation>
    <scope>NUCLEOTIDE SEQUENCE [LARGE SCALE GENOMIC DNA]</scope>
    <source>
        <strain evidence="2">CGMCC 1.19062</strain>
    </source>
</reference>
<proteinExistence type="predicted"/>
<gene>
    <name evidence="1" type="ORF">ACFSM5_17510</name>
</gene>
<dbReference type="EMBL" id="JBHUIP010000014">
    <property type="protein sequence ID" value="MFD2264706.1"/>
    <property type="molecule type" value="Genomic_DNA"/>
</dbReference>